<dbReference type="CDD" id="cd20401">
    <property type="entry name" value="Tudor_AtPTM-like"/>
    <property type="match status" value="1"/>
</dbReference>
<dbReference type="PANTHER" id="PTHR13052">
    <property type="entry name" value="NFRKB-RELATED"/>
    <property type="match status" value="1"/>
</dbReference>
<dbReference type="InterPro" id="IPR002999">
    <property type="entry name" value="Tudor"/>
</dbReference>
<dbReference type="Gene3D" id="2.30.30.140">
    <property type="match status" value="1"/>
</dbReference>
<name>A0A803N8U1_CHEQI</name>
<reference evidence="2" key="1">
    <citation type="journal article" date="2017" name="Nature">
        <title>The genome of Chenopodium quinoa.</title>
        <authorList>
            <person name="Jarvis D.E."/>
            <person name="Ho Y.S."/>
            <person name="Lightfoot D.J."/>
            <person name="Schmoeckel S.M."/>
            <person name="Li B."/>
            <person name="Borm T.J.A."/>
            <person name="Ohyanagi H."/>
            <person name="Mineta K."/>
            <person name="Michell C.T."/>
            <person name="Saber N."/>
            <person name="Kharbatia N.M."/>
            <person name="Rupper R.R."/>
            <person name="Sharp A.R."/>
            <person name="Dally N."/>
            <person name="Boughton B.A."/>
            <person name="Woo Y.H."/>
            <person name="Gao G."/>
            <person name="Schijlen E.G.W.M."/>
            <person name="Guo X."/>
            <person name="Momin A.A."/>
            <person name="Negrao S."/>
            <person name="Al-Babili S."/>
            <person name="Gehring C."/>
            <person name="Roessner U."/>
            <person name="Jung C."/>
            <person name="Murphy K."/>
            <person name="Arold S.T."/>
            <person name="Gojobori T."/>
            <person name="van der Linden C.G."/>
            <person name="van Loo E.N."/>
            <person name="Jellen E.N."/>
            <person name="Maughan P.J."/>
            <person name="Tester M."/>
        </authorList>
    </citation>
    <scope>NUCLEOTIDE SEQUENCE [LARGE SCALE GENOMIC DNA]</scope>
    <source>
        <strain evidence="2">cv. PI 614886</strain>
    </source>
</reference>
<organism evidence="2 3">
    <name type="scientific">Chenopodium quinoa</name>
    <name type="common">Quinoa</name>
    <dbReference type="NCBI Taxonomy" id="63459"/>
    <lineage>
        <taxon>Eukaryota</taxon>
        <taxon>Viridiplantae</taxon>
        <taxon>Streptophyta</taxon>
        <taxon>Embryophyta</taxon>
        <taxon>Tracheophyta</taxon>
        <taxon>Spermatophyta</taxon>
        <taxon>Magnoliopsida</taxon>
        <taxon>eudicotyledons</taxon>
        <taxon>Gunneridae</taxon>
        <taxon>Pentapetalae</taxon>
        <taxon>Caryophyllales</taxon>
        <taxon>Chenopodiaceae</taxon>
        <taxon>Chenopodioideae</taxon>
        <taxon>Atripliceae</taxon>
        <taxon>Chenopodium</taxon>
    </lineage>
</organism>
<dbReference type="PANTHER" id="PTHR13052:SF0">
    <property type="entry name" value="DNA-BINDING PROTEIN-LIKE"/>
    <property type="match status" value="1"/>
</dbReference>
<dbReference type="Pfam" id="PF21743">
    <property type="entry name" value="PTM_DIR17_Tudor"/>
    <property type="match status" value="1"/>
</dbReference>
<reference evidence="2" key="2">
    <citation type="submission" date="2021-03" db="UniProtKB">
        <authorList>
            <consortium name="EnsemblPlants"/>
        </authorList>
    </citation>
    <scope>IDENTIFICATION</scope>
</reference>
<evidence type="ECO:0000259" key="1">
    <source>
        <dbReference type="SMART" id="SM00333"/>
    </source>
</evidence>
<dbReference type="Proteomes" id="UP000596660">
    <property type="component" value="Unplaced"/>
</dbReference>
<dbReference type="GO" id="GO:0031011">
    <property type="term" value="C:Ino80 complex"/>
    <property type="evidence" value="ECO:0007669"/>
    <property type="project" value="InterPro"/>
</dbReference>
<proteinExistence type="predicted"/>
<keyword evidence="3" id="KW-1185">Reference proteome</keyword>
<dbReference type="Pfam" id="PF25793">
    <property type="entry name" value="WHD_2nd_NFRKB"/>
    <property type="match status" value="1"/>
</dbReference>
<dbReference type="SMART" id="SM00333">
    <property type="entry name" value="TUDOR"/>
    <property type="match status" value="1"/>
</dbReference>
<sequence>MEGTFDCNLESLSAGIYELPGEPAVVINGVPNLTAEDGNINQGILTTVRLNKSASDVSKPRNTGFGEWLEGRKVQKLFDHKYYLGKVTEFDKETGWYRVVYEDGDFEDLEWHELQEVLQPLDITMPLKSLALKIIHKNQKSEPGIETNAVPERKSGIFVDSNYKMIGEQCNEETQIQTSEISSHIQVLTETSNFNNFTSEDEFVNQTSCSKNFTFEVGYAAETLLRMANDVSFSSINGDFESDFVVKHGRNFRGIKGVGRKLDCLRNDDCELLSNSLNAFRRRKQMRKIELGCSYCGSTHLGTSCDDGNKVDDCERTSKMLYRKCRNEVEDNGGDLITPTVHRQFSFTIIHLMSAVRLALVAPSSNGSLSCDKFAGNDDSKANFPSIDHQGLSMDEIVEQVRLRPGDSRILQVEAQLEDLIRGTLRVFSSDSPPYGAKRWRKLAIYDKSQKGWRWVGPIPCLTSEQDDGFTACAPKIWGLPKNMLVKMVDCFADWFEINLNALKQRANLPPPPLSMSLCKINFKERFSRHLKGKGCSPTIKPCIGEIRAYFRAEERVRYMIPDWAYAYTAADGRKSSVAPVRKCGEKISSRARDHNLLKCDRPASITILTIVRDAAARLPGGIGIRGDVAVLVRDSQYLVEGISDEQMGQVVSGGLDRLHYERDPCVRFDRQRRLWVYLHGDREEEDFDDADGISKKDSSITRISLVPEMQISSRGIKMVTFTHRTEWEILSMVEDRGRRDGGENVRGDLILKGHGEQQRSPEWFGWSNVTRFAWYSPLSHSRSPLDCRPPFTVERSLLNSSKVVEKDVDGDACAGTTVGFLCRILLV</sequence>
<protein>
    <recommendedName>
        <fullName evidence="1">Tudor domain-containing protein</fullName>
    </recommendedName>
</protein>
<dbReference type="InterPro" id="IPR024867">
    <property type="entry name" value="NFRKB"/>
</dbReference>
<dbReference type="InterPro" id="IPR057748">
    <property type="entry name" value="NFRKB_WH_2"/>
</dbReference>
<dbReference type="Gramene" id="AUR62042292-RA">
    <property type="protein sequence ID" value="AUR62042292-RA:cds"/>
    <property type="gene ID" value="AUR62042292"/>
</dbReference>
<feature type="domain" description="Tudor" evidence="1">
    <location>
        <begin position="66"/>
        <end position="122"/>
    </location>
</feature>
<evidence type="ECO:0000313" key="2">
    <source>
        <dbReference type="EnsemblPlants" id="AUR62042292-RA:cds"/>
    </source>
</evidence>
<dbReference type="InterPro" id="IPR047365">
    <property type="entry name" value="Tudor_AtPTM-like"/>
</dbReference>
<evidence type="ECO:0000313" key="3">
    <source>
        <dbReference type="Proteomes" id="UP000596660"/>
    </source>
</evidence>
<dbReference type="EnsemblPlants" id="AUR62042292-RA">
    <property type="protein sequence ID" value="AUR62042292-RA:cds"/>
    <property type="gene ID" value="AUR62042292"/>
</dbReference>
<dbReference type="AlphaFoldDB" id="A0A803N8U1"/>
<accession>A0A803N8U1</accession>